<reference evidence="8" key="1">
    <citation type="submission" date="2025-08" db="UniProtKB">
        <authorList>
            <consortium name="RefSeq"/>
        </authorList>
    </citation>
    <scope>IDENTIFICATION</scope>
</reference>
<dbReference type="InParanoid" id="A0A6I9SR80"/>
<feature type="domain" description="Pectinesterase catalytic" evidence="6">
    <location>
        <begin position="62"/>
        <end position="103"/>
    </location>
</feature>
<proteinExistence type="predicted"/>
<dbReference type="SUPFAM" id="SSF51126">
    <property type="entry name" value="Pectin lyase-like"/>
    <property type="match status" value="1"/>
</dbReference>
<evidence type="ECO:0000313" key="7">
    <source>
        <dbReference type="Proteomes" id="UP000504604"/>
    </source>
</evidence>
<keyword evidence="2" id="KW-0378">Hydrolase</keyword>
<dbReference type="AlphaFoldDB" id="A0A6I9SR80"/>
<evidence type="ECO:0000259" key="6">
    <source>
        <dbReference type="Pfam" id="PF01095"/>
    </source>
</evidence>
<dbReference type="GO" id="GO:0045490">
    <property type="term" value="P:pectin catabolic process"/>
    <property type="evidence" value="ECO:0007669"/>
    <property type="project" value="UniProtKB-UniPathway"/>
</dbReference>
<dbReference type="UniPathway" id="UPA00545">
    <property type="reaction ID" value="UER00823"/>
</dbReference>
<feature type="non-terminal residue" evidence="8">
    <location>
        <position position="103"/>
    </location>
</feature>
<comment type="catalytic activity">
    <reaction evidence="5">
        <text>[(1-&gt;4)-alpha-D-galacturonosyl methyl ester](n) + n H2O = [(1-&gt;4)-alpha-D-galacturonosyl](n) + n methanol + n H(+)</text>
        <dbReference type="Rhea" id="RHEA:22380"/>
        <dbReference type="Rhea" id="RHEA-COMP:14570"/>
        <dbReference type="Rhea" id="RHEA-COMP:14573"/>
        <dbReference type="ChEBI" id="CHEBI:15377"/>
        <dbReference type="ChEBI" id="CHEBI:15378"/>
        <dbReference type="ChEBI" id="CHEBI:17790"/>
        <dbReference type="ChEBI" id="CHEBI:140522"/>
        <dbReference type="ChEBI" id="CHEBI:140523"/>
        <dbReference type="EC" id="3.1.1.11"/>
    </reaction>
</comment>
<dbReference type="OrthoDB" id="2019149at2759"/>
<dbReference type="InterPro" id="IPR000070">
    <property type="entry name" value="Pectinesterase_cat"/>
</dbReference>
<keyword evidence="7" id="KW-1185">Reference proteome</keyword>
<dbReference type="RefSeq" id="XP_011069509.1">
    <property type="nucleotide sequence ID" value="XM_011071207.1"/>
</dbReference>
<dbReference type="GO" id="GO:0042545">
    <property type="term" value="P:cell wall modification"/>
    <property type="evidence" value="ECO:0007669"/>
    <property type="project" value="InterPro"/>
</dbReference>
<gene>
    <name evidence="8" type="primary">LOC105155334</name>
</gene>
<dbReference type="Pfam" id="PF01095">
    <property type="entry name" value="Pectinesterase"/>
    <property type="match status" value="1"/>
</dbReference>
<dbReference type="PANTHER" id="PTHR31707">
    <property type="entry name" value="PECTINESTERASE"/>
    <property type="match status" value="1"/>
</dbReference>
<evidence type="ECO:0000256" key="4">
    <source>
        <dbReference type="ARBA" id="ARBA00023316"/>
    </source>
</evidence>
<dbReference type="GO" id="GO:0030599">
    <property type="term" value="F:pectinesterase activity"/>
    <property type="evidence" value="ECO:0007669"/>
    <property type="project" value="UniProtKB-EC"/>
</dbReference>
<keyword evidence="4" id="KW-0961">Cell wall biogenesis/degradation</keyword>
<evidence type="ECO:0000256" key="1">
    <source>
        <dbReference type="ARBA" id="ARBA00005184"/>
    </source>
</evidence>
<evidence type="ECO:0000313" key="8">
    <source>
        <dbReference type="RefSeq" id="XP_011069509.1"/>
    </source>
</evidence>
<dbReference type="InterPro" id="IPR011050">
    <property type="entry name" value="Pectin_lyase_fold/virulence"/>
</dbReference>
<evidence type="ECO:0000256" key="3">
    <source>
        <dbReference type="ARBA" id="ARBA00023085"/>
    </source>
</evidence>
<evidence type="ECO:0000256" key="2">
    <source>
        <dbReference type="ARBA" id="ARBA00022801"/>
    </source>
</evidence>
<dbReference type="KEGG" id="sind:105155334"/>
<dbReference type="Proteomes" id="UP000504604">
    <property type="component" value="Unplaced"/>
</dbReference>
<organism evidence="7 8">
    <name type="scientific">Sesamum indicum</name>
    <name type="common">Oriental sesame</name>
    <name type="synonym">Sesamum orientale</name>
    <dbReference type="NCBI Taxonomy" id="4182"/>
    <lineage>
        <taxon>Eukaryota</taxon>
        <taxon>Viridiplantae</taxon>
        <taxon>Streptophyta</taxon>
        <taxon>Embryophyta</taxon>
        <taxon>Tracheophyta</taxon>
        <taxon>Spermatophyta</taxon>
        <taxon>Magnoliopsida</taxon>
        <taxon>eudicotyledons</taxon>
        <taxon>Gunneridae</taxon>
        <taxon>Pentapetalae</taxon>
        <taxon>asterids</taxon>
        <taxon>lamiids</taxon>
        <taxon>Lamiales</taxon>
        <taxon>Pedaliaceae</taxon>
        <taxon>Sesamum</taxon>
    </lineage>
</organism>
<keyword evidence="3" id="KW-0063">Aspartyl esterase</keyword>
<sequence length="103" mass="11125">MKNVLQTARQMSSNGLAMVSNMSSIFTSLQVGSSASRKLLSEEEADLFISMKQRSLMGLQPNAVVAQDGSGQFKTISAAIASVPQKNNQPFVIHVKAGVYKEY</sequence>
<dbReference type="InterPro" id="IPR012334">
    <property type="entry name" value="Pectin_lyas_fold"/>
</dbReference>
<dbReference type="GeneID" id="105155334"/>
<comment type="pathway">
    <text evidence="1">Glycan metabolism; pectin degradation; 2-dehydro-3-deoxy-D-gluconate from pectin: step 1/5.</text>
</comment>
<dbReference type="Gene3D" id="2.160.20.10">
    <property type="entry name" value="Single-stranded right-handed beta-helix, Pectin lyase-like"/>
    <property type="match status" value="1"/>
</dbReference>
<protein>
    <submittedName>
        <fullName evidence="8">Pectinesterase/pectinesterase inhibitor-like</fullName>
    </submittedName>
</protein>
<accession>A0A6I9SR80</accession>
<evidence type="ECO:0000256" key="5">
    <source>
        <dbReference type="ARBA" id="ARBA00047928"/>
    </source>
</evidence>
<name>A0A6I9SR80_SESIN</name>